<dbReference type="PROSITE" id="PS51186">
    <property type="entry name" value="GNAT"/>
    <property type="match status" value="1"/>
</dbReference>
<evidence type="ECO:0000259" key="3">
    <source>
        <dbReference type="PROSITE" id="PS51186"/>
    </source>
</evidence>
<evidence type="ECO:0000256" key="2">
    <source>
        <dbReference type="ARBA" id="ARBA00023315"/>
    </source>
</evidence>
<evidence type="ECO:0000256" key="1">
    <source>
        <dbReference type="ARBA" id="ARBA00022679"/>
    </source>
</evidence>
<evidence type="ECO:0000313" key="4">
    <source>
        <dbReference type="EMBL" id="RVU00864.1"/>
    </source>
</evidence>
<dbReference type="InterPro" id="IPR000182">
    <property type="entry name" value="GNAT_dom"/>
</dbReference>
<dbReference type="RefSeq" id="WP_127704581.1">
    <property type="nucleotide sequence ID" value="NZ_SACK01000003.1"/>
</dbReference>
<comment type="caution">
    <text evidence="4">The sequence shown here is derived from an EMBL/GenBank/DDBJ whole genome shotgun (WGS) entry which is preliminary data.</text>
</comment>
<feature type="domain" description="N-acetyltransferase" evidence="3">
    <location>
        <begin position="4"/>
        <end position="173"/>
    </location>
</feature>
<dbReference type="Gene3D" id="3.40.630.30">
    <property type="match status" value="1"/>
</dbReference>
<dbReference type="OrthoDB" id="7205533at2"/>
<dbReference type="PANTHER" id="PTHR42919:SF8">
    <property type="entry name" value="N-ALPHA-ACETYLTRANSFERASE 50"/>
    <property type="match status" value="1"/>
</dbReference>
<protein>
    <submittedName>
        <fullName evidence="4">GNAT family N-acetyltransferase</fullName>
    </submittedName>
</protein>
<dbReference type="InterPro" id="IPR051556">
    <property type="entry name" value="N-term/lysine_N-AcTrnsfr"/>
</dbReference>
<dbReference type="Pfam" id="PF00583">
    <property type="entry name" value="Acetyltransf_1"/>
    <property type="match status" value="1"/>
</dbReference>
<dbReference type="InterPro" id="IPR016181">
    <property type="entry name" value="Acyl_CoA_acyltransferase"/>
</dbReference>
<dbReference type="EMBL" id="SACK01000003">
    <property type="protein sequence ID" value="RVU00864.1"/>
    <property type="molecule type" value="Genomic_DNA"/>
</dbReference>
<dbReference type="GO" id="GO:0016747">
    <property type="term" value="F:acyltransferase activity, transferring groups other than amino-acyl groups"/>
    <property type="evidence" value="ECO:0007669"/>
    <property type="project" value="InterPro"/>
</dbReference>
<dbReference type="AlphaFoldDB" id="A0A3S2VML8"/>
<proteinExistence type="predicted"/>
<reference evidence="4 5" key="1">
    <citation type="submission" date="2019-01" db="EMBL/GenBank/DDBJ databases">
        <authorList>
            <person name="Chen W.-M."/>
        </authorList>
    </citation>
    <scope>NUCLEOTIDE SEQUENCE [LARGE SCALE GENOMIC DNA]</scope>
    <source>
        <strain evidence="4 5">YBJ-36</strain>
    </source>
</reference>
<keyword evidence="2" id="KW-0012">Acyltransferase</keyword>
<dbReference type="Proteomes" id="UP000282759">
    <property type="component" value="Unassembled WGS sequence"/>
</dbReference>
<organism evidence="4 5">
    <name type="scientific">Mucilaginibacter limnophilus</name>
    <dbReference type="NCBI Taxonomy" id="1932778"/>
    <lineage>
        <taxon>Bacteria</taxon>
        <taxon>Pseudomonadati</taxon>
        <taxon>Bacteroidota</taxon>
        <taxon>Sphingobacteriia</taxon>
        <taxon>Sphingobacteriales</taxon>
        <taxon>Sphingobacteriaceae</taxon>
        <taxon>Mucilaginibacter</taxon>
    </lineage>
</organism>
<sequence>MQSITIKRLTAADTDFLLPFARRMFFEAFSHNNSRQSMQQYAAKAFTVERFTEELKNSDSEFHLATLNDQPAGYLKLNFNEAQTEFRESQALEVERIYVDGNFQGKNIGGQLLIFAVETAQQRGLDYVWLGVWENNQGAIKFYQRHGFSIVSSHQFFLGDEEQTDLIMKRSLNTEA</sequence>
<dbReference type="PANTHER" id="PTHR42919">
    <property type="entry name" value="N-ALPHA-ACETYLTRANSFERASE"/>
    <property type="match status" value="1"/>
</dbReference>
<keyword evidence="1 4" id="KW-0808">Transferase</keyword>
<name>A0A3S2VML8_9SPHI</name>
<evidence type="ECO:0000313" key="5">
    <source>
        <dbReference type="Proteomes" id="UP000282759"/>
    </source>
</evidence>
<dbReference type="CDD" id="cd04301">
    <property type="entry name" value="NAT_SF"/>
    <property type="match status" value="1"/>
</dbReference>
<accession>A0A3S2VML8</accession>
<gene>
    <name evidence="4" type="ORF">EOD41_09515</name>
</gene>
<keyword evidence="5" id="KW-1185">Reference proteome</keyword>
<dbReference type="SUPFAM" id="SSF55729">
    <property type="entry name" value="Acyl-CoA N-acyltransferases (Nat)"/>
    <property type="match status" value="1"/>
</dbReference>